<feature type="region of interest" description="Disordered" evidence="5">
    <location>
        <begin position="259"/>
        <end position="278"/>
    </location>
</feature>
<dbReference type="GO" id="GO:0016020">
    <property type="term" value="C:membrane"/>
    <property type="evidence" value="ECO:0007669"/>
    <property type="project" value="UniProtKB-SubCell"/>
</dbReference>
<feature type="transmembrane region" description="Helical" evidence="6">
    <location>
        <begin position="447"/>
        <end position="464"/>
    </location>
</feature>
<feature type="compositionally biased region" description="Polar residues" evidence="5">
    <location>
        <begin position="1"/>
        <end position="38"/>
    </location>
</feature>
<name>K0RTK8_THAOC</name>
<evidence type="ECO:0000313" key="9">
    <source>
        <dbReference type="Proteomes" id="UP000266841"/>
    </source>
</evidence>
<dbReference type="InterPro" id="IPR004853">
    <property type="entry name" value="Sugar_P_trans_dom"/>
</dbReference>
<evidence type="ECO:0000256" key="6">
    <source>
        <dbReference type="SAM" id="Phobius"/>
    </source>
</evidence>
<dbReference type="OrthoDB" id="6418713at2759"/>
<feature type="transmembrane region" description="Helical" evidence="6">
    <location>
        <begin position="417"/>
        <end position="435"/>
    </location>
</feature>
<keyword evidence="3 6" id="KW-1133">Transmembrane helix</keyword>
<accession>K0RTK8</accession>
<gene>
    <name evidence="8" type="ORF">THAOC_31045</name>
</gene>
<dbReference type="eggNOG" id="KOG1441">
    <property type="taxonomic scope" value="Eukaryota"/>
</dbReference>
<evidence type="ECO:0000256" key="1">
    <source>
        <dbReference type="ARBA" id="ARBA00004141"/>
    </source>
</evidence>
<dbReference type="InterPro" id="IPR050186">
    <property type="entry name" value="TPT_transporter"/>
</dbReference>
<feature type="transmembrane region" description="Helical" evidence="6">
    <location>
        <begin position="485"/>
        <end position="505"/>
    </location>
</feature>
<evidence type="ECO:0000256" key="5">
    <source>
        <dbReference type="SAM" id="MobiDB-lite"/>
    </source>
</evidence>
<dbReference type="Proteomes" id="UP000266841">
    <property type="component" value="Unassembled WGS sequence"/>
</dbReference>
<evidence type="ECO:0000259" key="7">
    <source>
        <dbReference type="Pfam" id="PF03151"/>
    </source>
</evidence>
<dbReference type="AlphaFoldDB" id="K0RTK8"/>
<keyword evidence="2 6" id="KW-0812">Transmembrane</keyword>
<keyword evidence="4 6" id="KW-0472">Membrane</keyword>
<feature type="domain" description="Sugar phosphate transporter" evidence="7">
    <location>
        <begin position="284"/>
        <end position="597"/>
    </location>
</feature>
<feature type="transmembrane region" description="Helical" evidence="6">
    <location>
        <begin position="277"/>
        <end position="294"/>
    </location>
</feature>
<feature type="transmembrane region" description="Helical" evidence="6">
    <location>
        <begin position="314"/>
        <end position="343"/>
    </location>
</feature>
<sequence>MTRMESTSGPKTPSAKATKTGKSFTRTQRHNISSPNKSTGEEKAVVKYITVPGDGGTFITALLNGRENILGVYTLRKPDGTYLKRTGWRGKQYCYKGILAIYNLPEELQDILHACCDHYNAVAVKKYTPIKTQSMEDLLDLAATTTLSRIWLVLTELQKSSHPGTNRSSTMDRLTLTRIRLQAFVLMGRGGELLRPNDCLLTVLKVPIAYCIGAFVLSSSASLAIQDPILCFDFHHQPGDSSPLVASFDTGSRRPVPRGRNIVSGGAMSEGKSSSKGAPDSVALLLFFLFWYAGNMQYNKYNSASLNAVGGKNGGLTMTVATMQLGVCAVYGLLMWIVGLNPAKLFGLQMPARQKVPQVTGGDLFKSIPLAFCAAGAHAATVFALGGDPLFGQIVKSAEPVLAAIVGTIVYSKAPSFAKVCCLPIIVGGVAFASLKKGDDGAYSLKFDATALIFGMLANSFAAFKGAENKKLMSDKGIAERYGGVGNQFAVTQIVGFCILLPIMFLTEGDKFFTFVETLKTNSDFQFNLVMSGLCFYLYNELATYTLKVTGAVTASVANTAKRVIVMVYMAAVTGKVLTDEQKLGSAIAISGVLLYSVIDDMLKPKKTKAE</sequence>
<dbReference type="EMBL" id="AGNL01044255">
    <property type="protein sequence ID" value="EJK50027.1"/>
    <property type="molecule type" value="Genomic_DNA"/>
</dbReference>
<protein>
    <recommendedName>
        <fullName evidence="7">Sugar phosphate transporter domain-containing protein</fullName>
    </recommendedName>
</protein>
<dbReference type="SUPFAM" id="SSF103481">
    <property type="entry name" value="Multidrug resistance efflux transporter EmrE"/>
    <property type="match status" value="1"/>
</dbReference>
<evidence type="ECO:0000313" key="8">
    <source>
        <dbReference type="EMBL" id="EJK50027.1"/>
    </source>
</evidence>
<dbReference type="PANTHER" id="PTHR11132">
    <property type="entry name" value="SOLUTE CARRIER FAMILY 35"/>
    <property type="match status" value="1"/>
</dbReference>
<feature type="region of interest" description="Disordered" evidence="5">
    <location>
        <begin position="1"/>
        <end position="39"/>
    </location>
</feature>
<comment type="subcellular location">
    <subcellularLocation>
        <location evidence="1">Membrane</location>
        <topology evidence="1">Multi-pass membrane protein</topology>
    </subcellularLocation>
</comment>
<organism evidence="8 9">
    <name type="scientific">Thalassiosira oceanica</name>
    <name type="common">Marine diatom</name>
    <dbReference type="NCBI Taxonomy" id="159749"/>
    <lineage>
        <taxon>Eukaryota</taxon>
        <taxon>Sar</taxon>
        <taxon>Stramenopiles</taxon>
        <taxon>Ochrophyta</taxon>
        <taxon>Bacillariophyta</taxon>
        <taxon>Coscinodiscophyceae</taxon>
        <taxon>Thalassiosirophycidae</taxon>
        <taxon>Thalassiosirales</taxon>
        <taxon>Thalassiosiraceae</taxon>
        <taxon>Thalassiosira</taxon>
    </lineage>
</organism>
<evidence type="ECO:0000256" key="2">
    <source>
        <dbReference type="ARBA" id="ARBA00022692"/>
    </source>
</evidence>
<dbReference type="InterPro" id="IPR037185">
    <property type="entry name" value="EmrE-like"/>
</dbReference>
<reference evidence="8 9" key="1">
    <citation type="journal article" date="2012" name="Genome Biol.">
        <title>Genome and low-iron response of an oceanic diatom adapted to chronic iron limitation.</title>
        <authorList>
            <person name="Lommer M."/>
            <person name="Specht M."/>
            <person name="Roy A.S."/>
            <person name="Kraemer L."/>
            <person name="Andreson R."/>
            <person name="Gutowska M.A."/>
            <person name="Wolf J."/>
            <person name="Bergner S.V."/>
            <person name="Schilhabel M.B."/>
            <person name="Klostermeier U.C."/>
            <person name="Beiko R.G."/>
            <person name="Rosenstiel P."/>
            <person name="Hippler M."/>
            <person name="Laroche J."/>
        </authorList>
    </citation>
    <scope>NUCLEOTIDE SEQUENCE [LARGE SCALE GENOMIC DNA]</scope>
    <source>
        <strain evidence="8 9">CCMP1005</strain>
    </source>
</reference>
<evidence type="ECO:0000256" key="3">
    <source>
        <dbReference type="ARBA" id="ARBA00022989"/>
    </source>
</evidence>
<dbReference type="Pfam" id="PF03151">
    <property type="entry name" value="TPT"/>
    <property type="match status" value="1"/>
</dbReference>
<proteinExistence type="predicted"/>
<evidence type="ECO:0000256" key="4">
    <source>
        <dbReference type="ARBA" id="ARBA00023136"/>
    </source>
</evidence>
<keyword evidence="9" id="KW-1185">Reference proteome</keyword>
<comment type="caution">
    <text evidence="8">The sequence shown here is derived from an EMBL/GenBank/DDBJ whole genome shotgun (WGS) entry which is preliminary data.</text>
</comment>